<evidence type="ECO:0000256" key="9">
    <source>
        <dbReference type="ARBA" id="ARBA00023268"/>
    </source>
</evidence>
<keyword evidence="4 10" id="KW-0808">Transferase</keyword>
<proteinExistence type="inferred from homology"/>
<comment type="function">
    <text evidence="10">Catalyzes the last two steps in the biosynthesis of 5-methylaminomethyl-2-thiouridine (mnm(5)s(2)U) at the wobble position (U34) in tRNA. Catalyzes the FAD-dependent demodification of cmnm(5)s(2)U34 to nm(5)s(2)U34, followed by the transfer of a methyl group from S-adenosyl-L-methionine to nm(5)s(2)U34, to form mnm(5)s(2)U34.</text>
</comment>
<comment type="similarity">
    <text evidence="10">In the C-terminal section; belongs to the DAO family.</text>
</comment>
<reference evidence="13 14" key="1">
    <citation type="submission" date="2018-03" db="EMBL/GenBank/DDBJ databases">
        <title>Marinobacter brunus sp. nov., a marine bacterium of Gamma-proteobacteria isolated from the surface seawater of the South China Sea.</title>
        <authorList>
            <person name="Cheng H."/>
            <person name="Wu Y.-H."/>
            <person name="Xamxidin M."/>
            <person name="Xu X.-W."/>
        </authorList>
    </citation>
    <scope>NUCLEOTIDE SEQUENCE [LARGE SCALE GENOMIC DNA]</scope>
    <source>
        <strain evidence="13 14">NH169-3</strain>
    </source>
</reference>
<dbReference type="OrthoDB" id="9786494at2"/>
<evidence type="ECO:0000313" key="14">
    <source>
        <dbReference type="Proteomes" id="UP000239866"/>
    </source>
</evidence>
<comment type="caution">
    <text evidence="13">The sequence shown here is derived from an EMBL/GenBank/DDBJ whole genome shotgun (WGS) entry which is preliminary data.</text>
</comment>
<dbReference type="Proteomes" id="UP000239866">
    <property type="component" value="Unassembled WGS sequence"/>
</dbReference>
<keyword evidence="6 10" id="KW-0819">tRNA processing</keyword>
<feature type="domain" description="FAD dependent oxidoreductase" evidence="11">
    <location>
        <begin position="257"/>
        <end position="603"/>
    </location>
</feature>
<gene>
    <name evidence="10" type="primary">mnmC</name>
    <name evidence="13" type="ORF">C7H09_13210</name>
</gene>
<dbReference type="NCBIfam" id="NF033855">
    <property type="entry name" value="tRNA_MNMC2"/>
    <property type="match status" value="1"/>
</dbReference>
<keyword evidence="8 10" id="KW-0560">Oxidoreductase</keyword>
<comment type="subcellular location">
    <subcellularLocation>
        <location evidence="10">Cytoplasm</location>
    </subcellularLocation>
</comment>
<dbReference type="GO" id="GO:0016645">
    <property type="term" value="F:oxidoreductase activity, acting on the CH-NH group of donors"/>
    <property type="evidence" value="ECO:0007669"/>
    <property type="project" value="InterPro"/>
</dbReference>
<dbReference type="EC" id="2.1.1.61" evidence="10"/>
<keyword evidence="3 10" id="KW-0285">Flavoprotein</keyword>
<dbReference type="GO" id="GO:0002097">
    <property type="term" value="P:tRNA wobble base modification"/>
    <property type="evidence" value="ECO:0007669"/>
    <property type="project" value="UniProtKB-UniRule"/>
</dbReference>
<evidence type="ECO:0000256" key="5">
    <source>
        <dbReference type="ARBA" id="ARBA00022691"/>
    </source>
</evidence>
<sequence>MPPNSQPPAMTPAELTWHDGVPESTRFGDVYFSRDDGLAETRYVFIERNRLPERFQALGQNEHFVIAETGFGTGLNFLATWAEWRAQRADKAPAKLHFVSVERYPLTHADLEQALSYWPELAPLAQELLDQYPPLIQGTHRLLLEGGAIRLTLYFGDILDAWKHLEFVADAWFLDGFAPALNPDMWLETAIQQVRQHSRPGTTLATFTAVGRIRRALADAGFAMAKVTGFGRKRDMLTGELPVEPANTAIQAPAGSVVILGAGIAGTTLARNLAERGVPVMLVDAAESPGRAASGNPQGALYVKLGIEFNDQTELATTALTFSQRFYKRWQGEFWHPTGLLQLATSEAEINRQQRFLGRNRYPAEVLQPVTAEEASRIAGLPLAHDGLWFPRSGWLKPGRACSVLADHPLIRQVFGFEAISLERRQHGWVVRSTAGEQVTGEQVVIAAGHKSGALVPVPDGYKLNLKPIRGQVSEIPAQATSLPEVVICGHKYVNPVDHGSGVTGATFDLRDDNPEPTLEGHRENLTELAAMVPGVGPVDDSLLSTLTGRVAFRCSTHDYQPVAGAYQAPGGQRGDGDGLYLFTGLGSKGLVWAPLLAEFLGDLLCGQPRCLPRNISKRIATGRLHRQFVTESR</sequence>
<protein>
    <recommendedName>
        <fullName evidence="10">tRNA 5-methylaminomethyl-2-thiouridine biosynthesis bifunctional protein MnmC</fullName>
        <shortName evidence="10">tRNA mnm(5)s(2)U biosynthesis bifunctional protein</shortName>
    </recommendedName>
    <domain>
        <recommendedName>
            <fullName evidence="10">tRNA (mnm(5)s(2)U34)-methyltransferase</fullName>
            <ecNumber evidence="10">2.1.1.61</ecNumber>
        </recommendedName>
    </domain>
    <domain>
        <recommendedName>
            <fullName evidence="10">FAD-dependent cmnm(5)s(2)U34 oxidoreductase</fullName>
            <ecNumber evidence="10">1.5.-.-</ecNumber>
        </recommendedName>
    </domain>
</protein>
<name>A0A2T1K644_9GAMM</name>
<dbReference type="Gene3D" id="3.40.50.150">
    <property type="entry name" value="Vaccinia Virus protein VP39"/>
    <property type="match status" value="1"/>
</dbReference>
<dbReference type="PANTHER" id="PTHR13847">
    <property type="entry name" value="SARCOSINE DEHYDROGENASE-RELATED"/>
    <property type="match status" value="1"/>
</dbReference>
<dbReference type="Pfam" id="PF05430">
    <property type="entry name" value="Methyltransf_30"/>
    <property type="match status" value="1"/>
</dbReference>
<keyword evidence="5 10" id="KW-0949">S-adenosyl-L-methionine</keyword>
<evidence type="ECO:0000256" key="7">
    <source>
        <dbReference type="ARBA" id="ARBA00022827"/>
    </source>
</evidence>
<dbReference type="Gene3D" id="3.50.50.60">
    <property type="entry name" value="FAD/NAD(P)-binding domain"/>
    <property type="match status" value="1"/>
</dbReference>
<evidence type="ECO:0000256" key="4">
    <source>
        <dbReference type="ARBA" id="ARBA00022679"/>
    </source>
</evidence>
<dbReference type="EMBL" id="PXNP01000097">
    <property type="protein sequence ID" value="PSF05619.1"/>
    <property type="molecule type" value="Genomic_DNA"/>
</dbReference>
<comment type="similarity">
    <text evidence="10">In the N-terminal section; belongs to the methyltransferase superfamily. tRNA (mnm(5)s(2)U34)-methyltransferase family.</text>
</comment>
<evidence type="ECO:0000256" key="6">
    <source>
        <dbReference type="ARBA" id="ARBA00022694"/>
    </source>
</evidence>
<evidence type="ECO:0000259" key="12">
    <source>
        <dbReference type="Pfam" id="PF05430"/>
    </source>
</evidence>
<dbReference type="Pfam" id="PF01266">
    <property type="entry name" value="DAO"/>
    <property type="match status" value="1"/>
</dbReference>
<evidence type="ECO:0000313" key="13">
    <source>
        <dbReference type="EMBL" id="PSF05619.1"/>
    </source>
</evidence>
<dbReference type="InterPro" id="IPR036188">
    <property type="entry name" value="FAD/NAD-bd_sf"/>
</dbReference>
<keyword evidence="14" id="KW-1185">Reference proteome</keyword>
<dbReference type="InterPro" id="IPR008471">
    <property type="entry name" value="MnmC-like_methylTransf"/>
</dbReference>
<dbReference type="GO" id="GO:0032259">
    <property type="term" value="P:methylation"/>
    <property type="evidence" value="ECO:0007669"/>
    <property type="project" value="UniProtKB-KW"/>
</dbReference>
<dbReference type="InterPro" id="IPR023032">
    <property type="entry name" value="tRNA_MAMT_biosynth_bifunc_MnmC"/>
</dbReference>
<dbReference type="PANTHER" id="PTHR13847:SF283">
    <property type="entry name" value="TRNA 5-METHYLAMINOMETHYL-2-THIOURIDINE BIOSYNTHESIS BIFUNCTIONAL PROTEIN MNMC"/>
    <property type="match status" value="1"/>
</dbReference>
<dbReference type="GO" id="GO:0004808">
    <property type="term" value="F:tRNA (5-methylaminomethyl-2-thiouridylate)(34)-methyltransferase activity"/>
    <property type="evidence" value="ECO:0007669"/>
    <property type="project" value="UniProtKB-EC"/>
</dbReference>
<keyword evidence="9 10" id="KW-0511">Multifunctional enzyme</keyword>
<comment type="catalytic activity">
    <reaction evidence="10">
        <text>5-aminomethyl-2-thiouridine(34) in tRNA + S-adenosyl-L-methionine = 5-methylaminomethyl-2-thiouridine(34) in tRNA + S-adenosyl-L-homocysteine + H(+)</text>
        <dbReference type="Rhea" id="RHEA:19569"/>
        <dbReference type="Rhea" id="RHEA-COMP:10195"/>
        <dbReference type="Rhea" id="RHEA-COMP:10197"/>
        <dbReference type="ChEBI" id="CHEBI:15378"/>
        <dbReference type="ChEBI" id="CHEBI:57856"/>
        <dbReference type="ChEBI" id="CHEBI:59789"/>
        <dbReference type="ChEBI" id="CHEBI:74454"/>
        <dbReference type="ChEBI" id="CHEBI:74455"/>
        <dbReference type="EC" id="2.1.1.61"/>
    </reaction>
</comment>
<feature type="region of interest" description="FAD-dependent cmnm(5)s(2)U34 oxidoreductase" evidence="10">
    <location>
        <begin position="260"/>
        <end position="634"/>
    </location>
</feature>
<evidence type="ECO:0000256" key="2">
    <source>
        <dbReference type="ARBA" id="ARBA00022603"/>
    </source>
</evidence>
<evidence type="ECO:0000256" key="1">
    <source>
        <dbReference type="ARBA" id="ARBA00022490"/>
    </source>
</evidence>
<evidence type="ECO:0000256" key="8">
    <source>
        <dbReference type="ARBA" id="ARBA00023002"/>
    </source>
</evidence>
<keyword evidence="1 10" id="KW-0963">Cytoplasm</keyword>
<dbReference type="InterPro" id="IPR047785">
    <property type="entry name" value="tRNA_MNMC2"/>
</dbReference>
<accession>A0A2T1K644</accession>
<dbReference type="Gene3D" id="3.30.9.10">
    <property type="entry name" value="D-Amino Acid Oxidase, subunit A, domain 2"/>
    <property type="match status" value="1"/>
</dbReference>
<evidence type="ECO:0000256" key="3">
    <source>
        <dbReference type="ARBA" id="ARBA00022630"/>
    </source>
</evidence>
<dbReference type="InterPro" id="IPR006076">
    <property type="entry name" value="FAD-dep_OxRdtase"/>
</dbReference>
<evidence type="ECO:0000256" key="10">
    <source>
        <dbReference type="HAMAP-Rule" id="MF_01102"/>
    </source>
</evidence>
<dbReference type="SUPFAM" id="SSF51905">
    <property type="entry name" value="FAD/NAD(P)-binding domain"/>
    <property type="match status" value="1"/>
</dbReference>
<evidence type="ECO:0000259" key="11">
    <source>
        <dbReference type="Pfam" id="PF01266"/>
    </source>
</evidence>
<keyword evidence="7 10" id="KW-0274">FAD</keyword>
<comment type="cofactor">
    <cofactor evidence="10">
        <name>FAD</name>
        <dbReference type="ChEBI" id="CHEBI:57692"/>
    </cofactor>
</comment>
<dbReference type="GO" id="GO:0005737">
    <property type="term" value="C:cytoplasm"/>
    <property type="evidence" value="ECO:0007669"/>
    <property type="project" value="UniProtKB-SubCell"/>
</dbReference>
<dbReference type="InterPro" id="IPR017610">
    <property type="entry name" value="tRNA_S-uridine_synth_MnmC_C"/>
</dbReference>
<feature type="domain" description="MnmC-like methyltransferase" evidence="12">
    <location>
        <begin position="119"/>
        <end position="241"/>
    </location>
</feature>
<feature type="region of interest" description="tRNA (mnm(5)s(2)U34)-methyltransferase" evidence="10">
    <location>
        <begin position="1"/>
        <end position="242"/>
    </location>
</feature>
<dbReference type="SUPFAM" id="SSF54373">
    <property type="entry name" value="FAD-linked reductases, C-terminal domain"/>
    <property type="match status" value="1"/>
</dbReference>
<dbReference type="InterPro" id="IPR029063">
    <property type="entry name" value="SAM-dependent_MTases_sf"/>
</dbReference>
<keyword evidence="2 10" id="KW-0489">Methyltransferase</keyword>
<dbReference type="AlphaFoldDB" id="A0A2T1K644"/>
<dbReference type="HAMAP" id="MF_01102">
    <property type="entry name" value="MnmC"/>
    <property type="match status" value="1"/>
</dbReference>
<dbReference type="NCBIfam" id="TIGR03197">
    <property type="entry name" value="MnmC_Cterm"/>
    <property type="match status" value="1"/>
</dbReference>
<dbReference type="EC" id="1.5.-.-" evidence="10"/>
<dbReference type="RefSeq" id="WP_106763418.1">
    <property type="nucleotide sequence ID" value="NZ_PXNP01000097.1"/>
</dbReference>
<organism evidence="13 14">
    <name type="scientific">Marinobacter fuscus</name>
    <dbReference type="NCBI Taxonomy" id="2109942"/>
    <lineage>
        <taxon>Bacteria</taxon>
        <taxon>Pseudomonadati</taxon>
        <taxon>Pseudomonadota</taxon>
        <taxon>Gammaproteobacteria</taxon>
        <taxon>Pseudomonadales</taxon>
        <taxon>Marinobacteraceae</taxon>
        <taxon>Marinobacter</taxon>
    </lineage>
</organism>
<dbReference type="GO" id="GO:0050660">
    <property type="term" value="F:flavin adenine dinucleotide binding"/>
    <property type="evidence" value="ECO:0007669"/>
    <property type="project" value="UniProtKB-UniRule"/>
</dbReference>
<dbReference type="NCBIfam" id="NF002481">
    <property type="entry name" value="PRK01747.1-2"/>
    <property type="match status" value="1"/>
</dbReference>